<accession>A0AAU3HNQ8</accession>
<dbReference type="AlphaFoldDB" id="A0AAU3HNQ8"/>
<sequence length="57" mass="6185">MSLFLFLILVAVVLGIIGVAANGLFYLLVIGVVVLLADLVYGGMRLRHGGRKQRMAR</sequence>
<protein>
    <submittedName>
        <fullName evidence="2">Uncharacterized protein</fullName>
    </submittedName>
</protein>
<name>A0AAU3HNQ8_9ACTN</name>
<keyword evidence="1" id="KW-0812">Transmembrane</keyword>
<dbReference type="EMBL" id="CP109546">
    <property type="protein sequence ID" value="WTZ07201.1"/>
    <property type="molecule type" value="Genomic_DNA"/>
</dbReference>
<proteinExistence type="predicted"/>
<keyword evidence="1" id="KW-1133">Transmembrane helix</keyword>
<organism evidence="2">
    <name type="scientific">Streptomyces sp. NBC_01393</name>
    <dbReference type="NCBI Taxonomy" id="2903851"/>
    <lineage>
        <taxon>Bacteria</taxon>
        <taxon>Bacillati</taxon>
        <taxon>Actinomycetota</taxon>
        <taxon>Actinomycetes</taxon>
        <taxon>Kitasatosporales</taxon>
        <taxon>Streptomycetaceae</taxon>
        <taxon>Streptomyces</taxon>
    </lineage>
</organism>
<keyword evidence="1" id="KW-0472">Membrane</keyword>
<reference evidence="2" key="1">
    <citation type="submission" date="2022-10" db="EMBL/GenBank/DDBJ databases">
        <title>The complete genomes of actinobacterial strains from the NBC collection.</title>
        <authorList>
            <person name="Joergensen T.S."/>
            <person name="Alvarez Arevalo M."/>
            <person name="Sterndorff E.B."/>
            <person name="Faurdal D."/>
            <person name="Vuksanovic O."/>
            <person name="Mourched A.-S."/>
            <person name="Charusanti P."/>
            <person name="Shaw S."/>
            <person name="Blin K."/>
            <person name="Weber T."/>
        </authorList>
    </citation>
    <scope>NUCLEOTIDE SEQUENCE</scope>
    <source>
        <strain evidence="2">NBC_01393</strain>
    </source>
</reference>
<evidence type="ECO:0000256" key="1">
    <source>
        <dbReference type="SAM" id="Phobius"/>
    </source>
</evidence>
<feature type="transmembrane region" description="Helical" evidence="1">
    <location>
        <begin position="25"/>
        <end position="44"/>
    </location>
</feature>
<evidence type="ECO:0000313" key="2">
    <source>
        <dbReference type="EMBL" id="WTZ07201.1"/>
    </source>
</evidence>
<gene>
    <name evidence="2" type="ORF">OG699_03845</name>
</gene>